<organism evidence="7 8">
    <name type="scientific">Pinibacter aurantiacus</name>
    <dbReference type="NCBI Taxonomy" id="2851599"/>
    <lineage>
        <taxon>Bacteria</taxon>
        <taxon>Pseudomonadati</taxon>
        <taxon>Bacteroidota</taxon>
        <taxon>Chitinophagia</taxon>
        <taxon>Chitinophagales</taxon>
        <taxon>Chitinophagaceae</taxon>
        <taxon>Pinibacter</taxon>
    </lineage>
</organism>
<evidence type="ECO:0000256" key="3">
    <source>
        <dbReference type="ARBA" id="ARBA00022692"/>
    </source>
</evidence>
<dbReference type="EMBL" id="JAHSPG010000015">
    <property type="protein sequence ID" value="MBV4359366.1"/>
    <property type="molecule type" value="Genomic_DNA"/>
</dbReference>
<keyword evidence="8" id="KW-1185">Reference proteome</keyword>
<name>A0A9E2SB83_9BACT</name>
<evidence type="ECO:0000256" key="6">
    <source>
        <dbReference type="SAM" id="Coils"/>
    </source>
</evidence>
<evidence type="ECO:0000256" key="4">
    <source>
        <dbReference type="ARBA" id="ARBA00023136"/>
    </source>
</evidence>
<keyword evidence="2" id="KW-1134">Transmembrane beta strand</keyword>
<keyword evidence="4" id="KW-0472">Membrane</keyword>
<dbReference type="GO" id="GO:0015288">
    <property type="term" value="F:porin activity"/>
    <property type="evidence" value="ECO:0007669"/>
    <property type="project" value="TreeGrafter"/>
</dbReference>
<comment type="subcellular location">
    <subcellularLocation>
        <location evidence="1">Cell outer membrane</location>
    </subcellularLocation>
</comment>
<feature type="coiled-coil region" evidence="6">
    <location>
        <begin position="383"/>
        <end position="432"/>
    </location>
</feature>
<evidence type="ECO:0000313" key="7">
    <source>
        <dbReference type="EMBL" id="MBV4359366.1"/>
    </source>
</evidence>
<sequence>MLHQLLHEIGYRGRQLQWVIVVCLCGLQAKTQTNRTTLNDCFVIAQKNNVLISQAKTSLLARQYSMQAEKQSYLPKVDLLASYSYLSKPLEINLQTVRDGIITGSSLQAVNTANQVYKEITGQNISSDAAQRIESTSRTIINAAYPNYNPPLSKQSYFLAGLGVRQPIYLGNKLRTVQDVATAEFHAGQVNLDLVQKDIKFAIALQYIRIMYLNAILQKENTIVSSLQKNDNYANEMVKEQILPPYQRNWAKVALIQGKTRLSNQQLEKQNALVELNKLLGAPLDSVIIITDTLIYKPTKIDTVNNEFYQTNPGYQFVNSKSALAEATLKGSKSFSLPNIFAVGNLNLYQNDLPVTIPPWFVGVEMQWTIFNGTQTIKRVKAAQQLLEESKLATENAKSLLEMQLKVAINKMQSLQNDVAALDSARQEANTTFSLIEERMRNNLSSPKDVNDALLIKEEIEKAYYTAVLGYYLAMAEYFNIVGTPEKISAYLQ</sequence>
<dbReference type="GO" id="GO:0015562">
    <property type="term" value="F:efflux transmembrane transporter activity"/>
    <property type="evidence" value="ECO:0007669"/>
    <property type="project" value="InterPro"/>
</dbReference>
<keyword evidence="5" id="KW-0998">Cell outer membrane</keyword>
<evidence type="ECO:0000256" key="1">
    <source>
        <dbReference type="ARBA" id="ARBA00004442"/>
    </source>
</evidence>
<dbReference type="GO" id="GO:1990281">
    <property type="term" value="C:efflux pump complex"/>
    <property type="evidence" value="ECO:0007669"/>
    <property type="project" value="TreeGrafter"/>
</dbReference>
<dbReference type="PANTHER" id="PTHR30026">
    <property type="entry name" value="OUTER MEMBRANE PROTEIN TOLC"/>
    <property type="match status" value="1"/>
</dbReference>
<gene>
    <name evidence="7" type="ORF">KTO63_19510</name>
</gene>
<comment type="caution">
    <text evidence="7">The sequence shown here is derived from an EMBL/GenBank/DDBJ whole genome shotgun (WGS) entry which is preliminary data.</text>
</comment>
<dbReference type="GO" id="GO:0009279">
    <property type="term" value="C:cell outer membrane"/>
    <property type="evidence" value="ECO:0007669"/>
    <property type="project" value="UniProtKB-SubCell"/>
</dbReference>
<proteinExistence type="predicted"/>
<evidence type="ECO:0000256" key="2">
    <source>
        <dbReference type="ARBA" id="ARBA00022452"/>
    </source>
</evidence>
<evidence type="ECO:0000313" key="8">
    <source>
        <dbReference type="Proteomes" id="UP000812270"/>
    </source>
</evidence>
<protein>
    <submittedName>
        <fullName evidence="7">TolC family protein</fullName>
    </submittedName>
</protein>
<dbReference type="RefSeq" id="WP_217793464.1">
    <property type="nucleotide sequence ID" value="NZ_JAHSPG010000015.1"/>
</dbReference>
<dbReference type="InterPro" id="IPR051906">
    <property type="entry name" value="TolC-like"/>
</dbReference>
<keyword evidence="6" id="KW-0175">Coiled coil</keyword>
<evidence type="ECO:0000256" key="5">
    <source>
        <dbReference type="ARBA" id="ARBA00023237"/>
    </source>
</evidence>
<dbReference type="AlphaFoldDB" id="A0A9E2SB83"/>
<accession>A0A9E2SB83</accession>
<keyword evidence="3" id="KW-0812">Transmembrane</keyword>
<dbReference type="PANTHER" id="PTHR30026:SF5">
    <property type="entry name" value="ABC-TYPE EFFLUX SYSTEM SECRETIN COMPONENT"/>
    <property type="match status" value="1"/>
</dbReference>
<dbReference type="Proteomes" id="UP000812270">
    <property type="component" value="Unassembled WGS sequence"/>
</dbReference>
<reference evidence="7" key="1">
    <citation type="submission" date="2021-06" db="EMBL/GenBank/DDBJ databases">
        <authorList>
            <person name="Huq M.A."/>
        </authorList>
    </citation>
    <scope>NUCLEOTIDE SEQUENCE</scope>
    <source>
        <strain evidence="7">MAH-26</strain>
    </source>
</reference>